<evidence type="ECO:0000256" key="1">
    <source>
        <dbReference type="ARBA" id="ARBA00004651"/>
    </source>
</evidence>
<evidence type="ECO:0000313" key="8">
    <source>
        <dbReference type="Proteomes" id="UP000584670"/>
    </source>
</evidence>
<feature type="transmembrane region" description="Helical" evidence="6">
    <location>
        <begin position="244"/>
        <end position="262"/>
    </location>
</feature>
<keyword evidence="4 6" id="KW-1133">Transmembrane helix</keyword>
<reference evidence="7 8" key="1">
    <citation type="submission" date="2020-08" db="EMBL/GenBank/DDBJ databases">
        <title>Streptomyces sp. PSKA01 genome sequencing and assembly.</title>
        <authorList>
            <person name="Mandal S."/>
            <person name="Maiti P.K."/>
            <person name="Das P."/>
        </authorList>
    </citation>
    <scope>NUCLEOTIDE SEQUENCE [LARGE SCALE GENOMIC DNA]</scope>
    <source>
        <strain evidence="7 8">PSKA01</strain>
    </source>
</reference>
<keyword evidence="2" id="KW-1003">Cell membrane</keyword>
<dbReference type="EMBL" id="JACMSF010000042">
    <property type="protein sequence ID" value="MBC2905943.1"/>
    <property type="molecule type" value="Genomic_DNA"/>
</dbReference>
<proteinExistence type="predicted"/>
<feature type="transmembrane region" description="Helical" evidence="6">
    <location>
        <begin position="104"/>
        <end position="129"/>
    </location>
</feature>
<feature type="transmembrane region" description="Helical" evidence="6">
    <location>
        <begin position="21"/>
        <end position="40"/>
    </location>
</feature>
<evidence type="ECO:0000256" key="2">
    <source>
        <dbReference type="ARBA" id="ARBA00022475"/>
    </source>
</evidence>
<feature type="transmembrane region" description="Helical" evidence="6">
    <location>
        <begin position="336"/>
        <end position="357"/>
    </location>
</feature>
<dbReference type="InterPro" id="IPR036259">
    <property type="entry name" value="MFS_trans_sf"/>
</dbReference>
<dbReference type="SUPFAM" id="SSF103473">
    <property type="entry name" value="MFS general substrate transporter"/>
    <property type="match status" value="1"/>
</dbReference>
<dbReference type="AlphaFoldDB" id="A0A7X1J833"/>
<name>A0A7X1J833_9ACTN</name>
<accession>A0A7X1J833</accession>
<protein>
    <submittedName>
        <fullName evidence="7">MFS transporter</fullName>
    </submittedName>
</protein>
<feature type="transmembrane region" description="Helical" evidence="6">
    <location>
        <begin position="79"/>
        <end position="98"/>
    </location>
</feature>
<evidence type="ECO:0000256" key="6">
    <source>
        <dbReference type="SAM" id="Phobius"/>
    </source>
</evidence>
<feature type="transmembrane region" description="Helical" evidence="6">
    <location>
        <begin position="46"/>
        <end position="67"/>
    </location>
</feature>
<feature type="transmembrane region" description="Helical" evidence="6">
    <location>
        <begin position="141"/>
        <end position="161"/>
    </location>
</feature>
<evidence type="ECO:0000256" key="3">
    <source>
        <dbReference type="ARBA" id="ARBA00022692"/>
    </source>
</evidence>
<dbReference type="PANTHER" id="PTHR23513">
    <property type="entry name" value="INTEGRAL MEMBRANE EFFLUX PROTEIN-RELATED"/>
    <property type="match status" value="1"/>
</dbReference>
<feature type="transmembrane region" description="Helical" evidence="6">
    <location>
        <begin position="363"/>
        <end position="381"/>
    </location>
</feature>
<evidence type="ECO:0000256" key="5">
    <source>
        <dbReference type="ARBA" id="ARBA00023136"/>
    </source>
</evidence>
<evidence type="ECO:0000256" key="4">
    <source>
        <dbReference type="ARBA" id="ARBA00022989"/>
    </source>
</evidence>
<dbReference type="CDD" id="cd06173">
    <property type="entry name" value="MFS_MefA_like"/>
    <property type="match status" value="1"/>
</dbReference>
<dbReference type="GO" id="GO:0005886">
    <property type="term" value="C:plasma membrane"/>
    <property type="evidence" value="ECO:0007669"/>
    <property type="project" value="UniProtKB-SubCell"/>
</dbReference>
<comment type="caution">
    <text evidence="7">The sequence shown here is derived from an EMBL/GenBank/DDBJ whole genome shotgun (WGS) entry which is preliminary data.</text>
</comment>
<dbReference type="Gene3D" id="1.20.1250.20">
    <property type="entry name" value="MFS general substrate transporter like domains"/>
    <property type="match status" value="1"/>
</dbReference>
<gene>
    <name evidence="7" type="ORF">H4N64_31190</name>
</gene>
<feature type="transmembrane region" description="Helical" evidence="6">
    <location>
        <begin position="297"/>
        <end position="315"/>
    </location>
</feature>
<keyword evidence="8" id="KW-1185">Reference proteome</keyword>
<dbReference type="Proteomes" id="UP000584670">
    <property type="component" value="Unassembled WGS sequence"/>
</dbReference>
<evidence type="ECO:0000313" key="7">
    <source>
        <dbReference type="EMBL" id="MBC2905943.1"/>
    </source>
</evidence>
<organism evidence="7 8">
    <name type="scientific">Streptomyces cupreus</name>
    <dbReference type="NCBI Taxonomy" id="2759956"/>
    <lineage>
        <taxon>Bacteria</taxon>
        <taxon>Bacillati</taxon>
        <taxon>Actinomycetota</taxon>
        <taxon>Actinomycetes</taxon>
        <taxon>Kitasatosporales</taxon>
        <taxon>Streptomycetaceae</taxon>
        <taxon>Streptomyces</taxon>
    </lineage>
</organism>
<feature type="transmembrane region" description="Helical" evidence="6">
    <location>
        <begin position="218"/>
        <end position="238"/>
    </location>
</feature>
<keyword evidence="3 6" id="KW-0812">Transmembrane</keyword>
<keyword evidence="5 6" id="KW-0472">Membrane</keyword>
<comment type="subcellular location">
    <subcellularLocation>
        <location evidence="1">Cell membrane</location>
        <topology evidence="1">Multi-pass membrane protein</topology>
    </subcellularLocation>
</comment>
<dbReference type="RefSeq" id="WP_186285784.1">
    <property type="nucleotide sequence ID" value="NZ_JACMSF010000042.1"/>
</dbReference>
<dbReference type="PANTHER" id="PTHR23513:SF11">
    <property type="entry name" value="STAPHYLOFERRIN A TRANSPORTER"/>
    <property type="match status" value="1"/>
</dbReference>
<sequence>MTTYRELFGIGEFRVLFVVRLFAMTGVVLSGLALGTVMFHETGSPLLTAASLFGGPLVQLVTARYLLASSDLMRPRTAMIVMASISTTTATLQMLPGLSWWMRFLILAGGYVAMAATSGTVLALLSDIVPKDAFVLARATMNITVGGMQIIGNGVGAVLLAVMSPSWLFAVAATVGLCSGLTSRYGLADRPARAAGKVVERSRRVNRELLTSPVLKPLYLMMWVPNGLVVGCEALFIPYATDDAGYLLAAGAVGMLLGDIVVGRFVPEALRDRLILPLRALLAVPFLVFPLAPPVPFAAVLVGLSAVGFAASLPLQERLVRNTREDVRGQAFGLSTTGLMAGQATGAVLAGGIAEVFPGDRPVGWTMATMAVLSLLVSGVLRQGLRRSGQRDAHV</sequence>